<name>A0A8S5RVP5_9CAUD</name>
<dbReference type="EMBL" id="BK032497">
    <property type="protein sequence ID" value="DAF42836.1"/>
    <property type="molecule type" value="Genomic_DNA"/>
</dbReference>
<proteinExistence type="predicted"/>
<accession>A0A8S5RVP5</accession>
<dbReference type="InterPro" id="IPR023385">
    <property type="entry name" value="YopX-like_C"/>
</dbReference>
<sequence length="129" mass="14770">MIPKFRVWLPDPDVKRMLRVKALVFENDKTRCVCGYSYDFYLEDEDAILMQSTGLLDKDSKEIFDGDILATETKDGLVKVIVFWDNEHALFMVESKTYNKKSALAELIEDGSSMTIIGNIHENSALLEK</sequence>
<organism evidence="2">
    <name type="scientific">Siphoviridae sp. ctHip2</name>
    <dbReference type="NCBI Taxonomy" id="2827830"/>
    <lineage>
        <taxon>Viruses</taxon>
        <taxon>Duplodnaviria</taxon>
        <taxon>Heunggongvirae</taxon>
        <taxon>Uroviricota</taxon>
        <taxon>Caudoviricetes</taxon>
    </lineage>
</organism>
<dbReference type="InterPro" id="IPR019096">
    <property type="entry name" value="YopX_protein"/>
</dbReference>
<dbReference type="InterPro" id="IPR010024">
    <property type="entry name" value="CHP16711"/>
</dbReference>
<dbReference type="Gene3D" id="2.30.30.290">
    <property type="entry name" value="YopX-like domains"/>
    <property type="match status" value="1"/>
</dbReference>
<dbReference type="Pfam" id="PF09643">
    <property type="entry name" value="YopX"/>
    <property type="match status" value="1"/>
</dbReference>
<dbReference type="NCBIfam" id="TIGR01671">
    <property type="entry name" value="phage_TIGR01671"/>
    <property type="match status" value="1"/>
</dbReference>
<reference evidence="2" key="1">
    <citation type="journal article" date="2021" name="Proc. Natl. Acad. Sci. U.S.A.">
        <title>A Catalog of Tens of Thousands of Viruses from Human Metagenomes Reveals Hidden Associations with Chronic Diseases.</title>
        <authorList>
            <person name="Tisza M.J."/>
            <person name="Buck C.B."/>
        </authorList>
    </citation>
    <scope>NUCLEOTIDE SEQUENCE</scope>
    <source>
        <strain evidence="2">CtHip2</strain>
    </source>
</reference>
<evidence type="ECO:0000259" key="1">
    <source>
        <dbReference type="Pfam" id="PF09643"/>
    </source>
</evidence>
<feature type="domain" description="YopX protein" evidence="1">
    <location>
        <begin position="4"/>
        <end position="128"/>
    </location>
</feature>
<protein>
    <submittedName>
        <fullName evidence="2">YopX protein</fullName>
    </submittedName>
</protein>
<dbReference type="SUPFAM" id="SSF159006">
    <property type="entry name" value="YopX-like"/>
    <property type="match status" value="1"/>
</dbReference>
<evidence type="ECO:0000313" key="2">
    <source>
        <dbReference type="EMBL" id="DAF42836.1"/>
    </source>
</evidence>